<dbReference type="GO" id="GO:0000785">
    <property type="term" value="C:chromatin"/>
    <property type="evidence" value="ECO:0007669"/>
    <property type="project" value="TreeGrafter"/>
</dbReference>
<organism evidence="4 5">
    <name type="scientific">Crassostrea virginica</name>
    <name type="common">Eastern oyster</name>
    <dbReference type="NCBI Taxonomy" id="6565"/>
    <lineage>
        <taxon>Eukaryota</taxon>
        <taxon>Metazoa</taxon>
        <taxon>Spiralia</taxon>
        <taxon>Lophotrochozoa</taxon>
        <taxon>Mollusca</taxon>
        <taxon>Bivalvia</taxon>
        <taxon>Autobranchia</taxon>
        <taxon>Pteriomorphia</taxon>
        <taxon>Ostreida</taxon>
        <taxon>Ostreoidea</taxon>
        <taxon>Ostreidae</taxon>
        <taxon>Crassostrea</taxon>
    </lineage>
</organism>
<evidence type="ECO:0000256" key="2">
    <source>
        <dbReference type="ARBA" id="ARBA00020188"/>
    </source>
</evidence>
<dbReference type="PANTHER" id="PTHR16081:SF0">
    <property type="entry name" value="VERTNIN"/>
    <property type="match status" value="1"/>
</dbReference>
<accession>A0A8B8D1S2</accession>
<sequence length="542" mass="60027">MKVKKKKEEKKSGKIEIQNSSKSLKIANHRDDINMIQKNSLTLKGNVDHVDRKTFFEELQKRLQKCVSYEDLQVEVIQCLPQVQHFKVDVFCDQSIVELKGSIDSLALDLLPKDVKSGLYPMRIYGDGNCLPRCGEACSNMSHTEVRVRIVIEGVSHESLYLDNSFLSKGLQKRKENLPSLFAQYSEEYDPSAQLTPLVIKRIYEAEQLKIIHNSCYMGIWQIFSLASVLQHRVISVYPSYGGQIVRQDLNRQVQPRKFRNDQDECTCIYIMWSHINGRNLPEHIWRPNHFVILLPLDTNQELQSDSESSEDNMMDLSVPNITEHLTYSLCEDEGPPYFNMSTSFSGVEDLSTASDIELYLNVPFTHEQPQKRSRVELFPSEIKIGEAAFEVQGEQSTDLEMSPKFSINGIEDLTSGDGIANDDVDEGTANDGGEVTANDDGEGAANDVGEVAANDGGEGTANDGGEGTANDGGEVAANDDGEGTANDVLDEVTTNDDAGEGTANDDGGEATAKDDFGGMTAKNSLTLIIGHMSDFSIIRTR</sequence>
<evidence type="ECO:0000313" key="4">
    <source>
        <dbReference type="Proteomes" id="UP000694844"/>
    </source>
</evidence>
<reference evidence="5" key="1">
    <citation type="submission" date="2025-08" db="UniProtKB">
        <authorList>
            <consortium name="RefSeq"/>
        </authorList>
    </citation>
    <scope>IDENTIFICATION</scope>
    <source>
        <tissue evidence="5">Whole sample</tissue>
    </source>
</reference>
<comment type="similarity">
    <text evidence="1">Belongs to the vertnin family.</text>
</comment>
<keyword evidence="4" id="KW-1185">Reference proteome</keyword>
<dbReference type="OrthoDB" id="6152551at2759"/>
<feature type="compositionally biased region" description="Acidic residues" evidence="3">
    <location>
        <begin position="478"/>
        <end position="500"/>
    </location>
</feature>
<proteinExistence type="inferred from homology"/>
<evidence type="ECO:0000256" key="3">
    <source>
        <dbReference type="SAM" id="MobiDB-lite"/>
    </source>
</evidence>
<protein>
    <recommendedName>
        <fullName evidence="2">Vertnin</fullName>
    </recommendedName>
</protein>
<dbReference type="GO" id="GO:0006357">
    <property type="term" value="P:regulation of transcription by RNA polymerase II"/>
    <property type="evidence" value="ECO:0007669"/>
    <property type="project" value="TreeGrafter"/>
</dbReference>
<dbReference type="Proteomes" id="UP000694844">
    <property type="component" value="Chromosome 3"/>
</dbReference>
<feature type="compositionally biased region" description="Gly residues" evidence="3">
    <location>
        <begin position="457"/>
        <end position="468"/>
    </location>
</feature>
<name>A0A8B8D1S2_CRAVI</name>
<dbReference type="InterPro" id="IPR038822">
    <property type="entry name" value="Vertnin-like"/>
</dbReference>
<evidence type="ECO:0000313" key="5">
    <source>
        <dbReference type="RefSeq" id="XP_022321459.1"/>
    </source>
</evidence>
<dbReference type="InterPro" id="IPR047273">
    <property type="entry name" value="VRTN_OTU_dom"/>
</dbReference>
<dbReference type="GeneID" id="111123435"/>
<evidence type="ECO:0000256" key="1">
    <source>
        <dbReference type="ARBA" id="ARBA00007290"/>
    </source>
</evidence>
<dbReference type="RefSeq" id="XP_022321459.1">
    <property type="nucleotide sequence ID" value="XM_022465751.1"/>
</dbReference>
<dbReference type="AlphaFoldDB" id="A0A8B8D1S2"/>
<feature type="region of interest" description="Disordered" evidence="3">
    <location>
        <begin position="413"/>
        <end position="520"/>
    </location>
</feature>
<dbReference type="CDD" id="cd22791">
    <property type="entry name" value="OTU_VRTN"/>
    <property type="match status" value="1"/>
</dbReference>
<gene>
    <name evidence="5" type="primary">LOC111123435</name>
</gene>
<dbReference type="PANTHER" id="PTHR16081">
    <property type="entry name" value="VERTNIN"/>
    <property type="match status" value="1"/>
</dbReference>